<protein>
    <recommendedName>
        <fullName evidence="9">G-protein coupled receptors family 1 profile domain-containing protein</fullName>
    </recommendedName>
</protein>
<dbReference type="GO" id="GO:0004930">
    <property type="term" value="F:G protein-coupled receptor activity"/>
    <property type="evidence" value="ECO:0007669"/>
    <property type="project" value="UniProtKB-KW"/>
</dbReference>
<keyword evidence="5 8" id="KW-0472">Membrane</keyword>
<feature type="transmembrane region" description="Helical" evidence="8">
    <location>
        <begin position="219"/>
        <end position="241"/>
    </location>
</feature>
<dbReference type="InterPro" id="IPR017452">
    <property type="entry name" value="GPCR_Rhodpsn_7TM"/>
</dbReference>
<evidence type="ECO:0000256" key="1">
    <source>
        <dbReference type="ARBA" id="ARBA00004141"/>
    </source>
</evidence>
<dbReference type="PROSITE" id="PS50262">
    <property type="entry name" value="G_PROTEIN_RECEP_F1_2"/>
    <property type="match status" value="1"/>
</dbReference>
<evidence type="ECO:0000256" key="6">
    <source>
        <dbReference type="ARBA" id="ARBA00023170"/>
    </source>
</evidence>
<dbReference type="InterPro" id="IPR000276">
    <property type="entry name" value="GPCR_Rhodpsn"/>
</dbReference>
<dbReference type="EMBL" id="CALNXJ010000014">
    <property type="protein sequence ID" value="CAH3114034.1"/>
    <property type="molecule type" value="Genomic_DNA"/>
</dbReference>
<evidence type="ECO:0000256" key="3">
    <source>
        <dbReference type="ARBA" id="ARBA00022989"/>
    </source>
</evidence>
<evidence type="ECO:0000256" key="8">
    <source>
        <dbReference type="SAM" id="Phobius"/>
    </source>
</evidence>
<evidence type="ECO:0000259" key="9">
    <source>
        <dbReference type="PROSITE" id="PS50262"/>
    </source>
</evidence>
<feature type="transmembrane region" description="Helical" evidence="8">
    <location>
        <begin position="269"/>
        <end position="295"/>
    </location>
</feature>
<gene>
    <name evidence="10" type="ORF">PMEA_00006010</name>
</gene>
<keyword evidence="3 8" id="KW-1133">Transmembrane helix</keyword>
<evidence type="ECO:0000256" key="4">
    <source>
        <dbReference type="ARBA" id="ARBA00023040"/>
    </source>
</evidence>
<keyword evidence="7" id="KW-0807">Transducer</keyword>
<feature type="transmembrane region" description="Helical" evidence="8">
    <location>
        <begin position="78"/>
        <end position="103"/>
    </location>
</feature>
<evidence type="ECO:0000256" key="2">
    <source>
        <dbReference type="ARBA" id="ARBA00022692"/>
    </source>
</evidence>
<dbReference type="PANTHER" id="PTHR24243:SF208">
    <property type="entry name" value="PYROKININ-1 RECEPTOR"/>
    <property type="match status" value="1"/>
</dbReference>
<dbReference type="Pfam" id="PF00001">
    <property type="entry name" value="7tm_1"/>
    <property type="match status" value="1"/>
</dbReference>
<dbReference type="PANTHER" id="PTHR24243">
    <property type="entry name" value="G-PROTEIN COUPLED RECEPTOR"/>
    <property type="match status" value="1"/>
</dbReference>
<feature type="transmembrane region" description="Helical" evidence="8">
    <location>
        <begin position="44"/>
        <end position="66"/>
    </location>
</feature>
<dbReference type="SUPFAM" id="SSF81321">
    <property type="entry name" value="Family A G protein-coupled receptor-like"/>
    <property type="match status" value="1"/>
</dbReference>
<comment type="caution">
    <text evidence="10">The sequence shown here is derived from an EMBL/GenBank/DDBJ whole genome shotgun (WGS) entry which is preliminary data.</text>
</comment>
<dbReference type="AlphaFoldDB" id="A0AAU9WE46"/>
<dbReference type="Proteomes" id="UP001159428">
    <property type="component" value="Unassembled WGS sequence"/>
</dbReference>
<dbReference type="SMART" id="SM01381">
    <property type="entry name" value="7TM_GPCR_Srsx"/>
    <property type="match status" value="1"/>
</dbReference>
<accession>A0AAU9WE46</accession>
<dbReference type="GO" id="GO:0016020">
    <property type="term" value="C:membrane"/>
    <property type="evidence" value="ECO:0007669"/>
    <property type="project" value="UniProtKB-SubCell"/>
</dbReference>
<dbReference type="Gene3D" id="1.20.1070.10">
    <property type="entry name" value="Rhodopsin 7-helix transmembrane proteins"/>
    <property type="match status" value="1"/>
</dbReference>
<feature type="transmembrane region" description="Helical" evidence="8">
    <location>
        <begin position="165"/>
        <end position="184"/>
    </location>
</feature>
<feature type="domain" description="G-protein coupled receptors family 1 profile" evidence="9">
    <location>
        <begin position="57"/>
        <end position="328"/>
    </location>
</feature>
<evidence type="ECO:0000256" key="7">
    <source>
        <dbReference type="ARBA" id="ARBA00023224"/>
    </source>
</evidence>
<evidence type="ECO:0000313" key="10">
    <source>
        <dbReference type="EMBL" id="CAH3114034.1"/>
    </source>
</evidence>
<evidence type="ECO:0000256" key="5">
    <source>
        <dbReference type="ARBA" id="ARBA00023136"/>
    </source>
</evidence>
<keyword evidence="6" id="KW-0675">Receptor</keyword>
<feature type="transmembrane region" description="Helical" evidence="8">
    <location>
        <begin position="307"/>
        <end position="331"/>
    </location>
</feature>
<name>A0AAU9WE46_9CNID</name>
<feature type="transmembrane region" description="Helical" evidence="8">
    <location>
        <begin position="123"/>
        <end position="144"/>
    </location>
</feature>
<sequence length="389" mass="44518">MTVNTTVRHFFENSSQSTSHAASSHSDQACEITADSALEVTAKALAYIFIFLVSFFGNIFLLVVIYKKKQLRRSINYFVFNMAVSDLFNPLTIMTVKIVEIISGSSSWKVDRPWLLGNILCKLAYFLPDVSVVVSIGSLLLISIDRLIAVVFPLRAKLISSKVRLISILSTWFVAIAIHAPYFYSFKLIPHENETYCELNWGPAFDHMKTHRGFVTANFITFIPIPICVLASVYSVIVWTIRKKNKKTKEKLSCHQNHRDRQLRNIVRLAVAIMMSFVSCMTPLLIYLFLTIFLWNWESPPICAFQTVLPFICVFLLHSWSAVNPCICFIFSKNYRNGLRQYFHCNCLSRRISGLQEKYQMQTTTSSYGDSSLQTHSSSVHFVSYSRKA</sequence>
<keyword evidence="11" id="KW-1185">Reference proteome</keyword>
<reference evidence="10 11" key="1">
    <citation type="submission" date="2022-05" db="EMBL/GenBank/DDBJ databases">
        <authorList>
            <consortium name="Genoscope - CEA"/>
            <person name="William W."/>
        </authorList>
    </citation>
    <scope>NUCLEOTIDE SEQUENCE [LARGE SCALE GENOMIC DNA]</scope>
</reference>
<dbReference type="CDD" id="cd00637">
    <property type="entry name" value="7tm_classA_rhodopsin-like"/>
    <property type="match status" value="1"/>
</dbReference>
<keyword evidence="4" id="KW-0297">G-protein coupled receptor</keyword>
<keyword evidence="2 8" id="KW-0812">Transmembrane</keyword>
<dbReference type="PRINTS" id="PR00237">
    <property type="entry name" value="GPCRRHODOPSN"/>
</dbReference>
<organism evidence="10 11">
    <name type="scientific">Pocillopora meandrina</name>
    <dbReference type="NCBI Taxonomy" id="46732"/>
    <lineage>
        <taxon>Eukaryota</taxon>
        <taxon>Metazoa</taxon>
        <taxon>Cnidaria</taxon>
        <taxon>Anthozoa</taxon>
        <taxon>Hexacorallia</taxon>
        <taxon>Scleractinia</taxon>
        <taxon>Astrocoeniina</taxon>
        <taxon>Pocilloporidae</taxon>
        <taxon>Pocillopora</taxon>
    </lineage>
</organism>
<comment type="subcellular location">
    <subcellularLocation>
        <location evidence="1">Membrane</location>
        <topology evidence="1">Multi-pass membrane protein</topology>
    </subcellularLocation>
</comment>
<proteinExistence type="predicted"/>
<evidence type="ECO:0000313" key="11">
    <source>
        <dbReference type="Proteomes" id="UP001159428"/>
    </source>
</evidence>